<dbReference type="Gene3D" id="3.40.50.720">
    <property type="entry name" value="NAD(P)-binding Rossmann-like Domain"/>
    <property type="match status" value="1"/>
</dbReference>
<dbReference type="RefSeq" id="WP_046824407.1">
    <property type="nucleotide sequence ID" value="NZ_JBCLWQ010000002.1"/>
</dbReference>
<gene>
    <name evidence="1" type="ORF">VN21_17535</name>
</gene>
<protein>
    <submittedName>
        <fullName evidence="1">Ornithine cyclodeaminase</fullName>
    </submittedName>
</protein>
<evidence type="ECO:0000313" key="2">
    <source>
        <dbReference type="Proteomes" id="UP000034407"/>
    </source>
</evidence>
<dbReference type="PANTHER" id="PTHR13812">
    <property type="entry name" value="KETIMINE REDUCTASE MU-CRYSTALLIN"/>
    <property type="match status" value="1"/>
</dbReference>
<dbReference type="PATRIC" id="fig|1629550.3.peg.3040"/>
<dbReference type="Gene3D" id="3.30.1780.10">
    <property type="entry name" value="ornithine cyclodeaminase, domain 1"/>
    <property type="match status" value="1"/>
</dbReference>
<evidence type="ECO:0000313" key="1">
    <source>
        <dbReference type="EMBL" id="KKX99875.1"/>
    </source>
</evidence>
<organism evidence="1 2">
    <name type="scientific">Paraclostridium benzoelyticum</name>
    <dbReference type="NCBI Taxonomy" id="1629550"/>
    <lineage>
        <taxon>Bacteria</taxon>
        <taxon>Bacillati</taxon>
        <taxon>Bacillota</taxon>
        <taxon>Clostridia</taxon>
        <taxon>Peptostreptococcales</taxon>
        <taxon>Peptostreptococcaceae</taxon>
        <taxon>Paraclostridium</taxon>
    </lineage>
</organism>
<accession>A0A0M3DCL9</accession>
<comment type="caution">
    <text evidence="1">The sequence shown here is derived from an EMBL/GenBank/DDBJ whole genome shotgun (WGS) entry which is preliminary data.</text>
</comment>
<dbReference type="InterPro" id="IPR023401">
    <property type="entry name" value="ODC_N"/>
</dbReference>
<name>A0A0M3DCL9_9FIRM</name>
<dbReference type="OrthoDB" id="9792005at2"/>
<dbReference type="PANTHER" id="PTHR13812:SF19">
    <property type="entry name" value="KETIMINE REDUCTASE MU-CRYSTALLIN"/>
    <property type="match status" value="1"/>
</dbReference>
<dbReference type="Proteomes" id="UP000034407">
    <property type="component" value="Unassembled WGS sequence"/>
</dbReference>
<dbReference type="AlphaFoldDB" id="A0A0M3DCL9"/>
<dbReference type="SUPFAM" id="SSF51735">
    <property type="entry name" value="NAD(P)-binding Rossmann-fold domains"/>
    <property type="match status" value="1"/>
</dbReference>
<dbReference type="EMBL" id="LBBT01000360">
    <property type="protein sequence ID" value="KKX99875.1"/>
    <property type="molecule type" value="Genomic_DNA"/>
</dbReference>
<proteinExistence type="predicted"/>
<sequence length="347" mass="38963">METLKTRYIDLPTMAKYLKKVGPETVMKRLVPYLESDYKRWNEFQKMPRTAHHSDIGVLELMPIGDSETYSFKYVNGHPENPKHNYLTVMGIGLLAEVSTGFPLFLSELTLTTAIRTAATSVMAAKYLAKPNPKKMALIGNGCQSEFQALAFHHILGIEEIYCYDVDPEATSKLMDNLKDVNNLKLIKCNSTKEACKGVDIITTVTADKRNAIIITPDMVEPGMHINGVGGDCPGKTELDSEVLNMGDVYVEFEPQSRIEGEIQHMDENFKVTEIWNVIKTGKPIDRKPNEITIFDSVGFALEDFSILRLMYDIDKEENIGVPQILVPKLENPKNLYSLLGNKAINV</sequence>
<dbReference type="InterPro" id="IPR003462">
    <property type="entry name" value="ODC_Mu_crystall"/>
</dbReference>
<dbReference type="NCBIfam" id="NF005762">
    <property type="entry name" value="PRK07589.1"/>
    <property type="match status" value="1"/>
</dbReference>
<keyword evidence="2" id="KW-1185">Reference proteome</keyword>
<reference evidence="1 2" key="1">
    <citation type="submission" date="2015-04" db="EMBL/GenBank/DDBJ databases">
        <title>Microcin producing Clostridium sp. JC272T.</title>
        <authorList>
            <person name="Jyothsna T."/>
            <person name="Sasikala C."/>
            <person name="Ramana C."/>
        </authorList>
    </citation>
    <scope>NUCLEOTIDE SEQUENCE [LARGE SCALE GENOMIC DNA]</scope>
    <source>
        <strain evidence="1 2">JC272</strain>
    </source>
</reference>
<dbReference type="Pfam" id="PF02423">
    <property type="entry name" value="OCD_Mu_crystall"/>
    <property type="match status" value="1"/>
</dbReference>
<dbReference type="InterPro" id="IPR036291">
    <property type="entry name" value="NAD(P)-bd_dom_sf"/>
</dbReference>